<sequence length="143" mass="16867">MSFPHSRAQSEVFSASQYDGPIIKRSRIQLNYFIIPTFLLSIVGLACLWTLWYYMSFTTVFPYHHRVFQCRDILLYRPNFHPEDFNLYVSYALLHAFGFTLPPLVVCFFISIFLSFYLFIFPNSGAIVSLVSKSYIYHFNRLS</sequence>
<dbReference type="Proteomes" id="UP000270924">
    <property type="component" value="Unassembled WGS sequence"/>
</dbReference>
<keyword evidence="1" id="KW-1133">Transmembrane helix</keyword>
<keyword evidence="1" id="KW-0472">Membrane</keyword>
<organism evidence="2 3">
    <name type="scientific">Wuchereria bancrofti</name>
    <dbReference type="NCBI Taxonomy" id="6293"/>
    <lineage>
        <taxon>Eukaryota</taxon>
        <taxon>Metazoa</taxon>
        <taxon>Ecdysozoa</taxon>
        <taxon>Nematoda</taxon>
        <taxon>Chromadorea</taxon>
        <taxon>Rhabditida</taxon>
        <taxon>Spirurina</taxon>
        <taxon>Spiruromorpha</taxon>
        <taxon>Filarioidea</taxon>
        <taxon>Onchocercidae</taxon>
        <taxon>Wuchereria</taxon>
    </lineage>
</organism>
<name>A0A3P7DZ55_WUCBA</name>
<accession>A0A3P7DZ55</accession>
<feature type="transmembrane region" description="Helical" evidence="1">
    <location>
        <begin position="92"/>
        <end position="120"/>
    </location>
</feature>
<evidence type="ECO:0000256" key="1">
    <source>
        <dbReference type="SAM" id="Phobius"/>
    </source>
</evidence>
<evidence type="ECO:0000313" key="3">
    <source>
        <dbReference type="Proteomes" id="UP000270924"/>
    </source>
</evidence>
<dbReference type="OMA" id="SYPLLYC"/>
<reference evidence="2 3" key="1">
    <citation type="submission" date="2018-11" db="EMBL/GenBank/DDBJ databases">
        <authorList>
            <consortium name="Pathogen Informatics"/>
        </authorList>
    </citation>
    <scope>NUCLEOTIDE SEQUENCE [LARGE SCALE GENOMIC DNA]</scope>
</reference>
<keyword evidence="1" id="KW-0812">Transmembrane</keyword>
<evidence type="ECO:0000313" key="2">
    <source>
        <dbReference type="EMBL" id="VDM15481.1"/>
    </source>
</evidence>
<dbReference type="EMBL" id="UYWW01007903">
    <property type="protein sequence ID" value="VDM15481.1"/>
    <property type="molecule type" value="Genomic_DNA"/>
</dbReference>
<protein>
    <submittedName>
        <fullName evidence="2">Uncharacterized protein</fullName>
    </submittedName>
</protein>
<dbReference type="InParanoid" id="A0A3P7DZ55"/>
<feature type="transmembrane region" description="Helical" evidence="1">
    <location>
        <begin position="32"/>
        <end position="55"/>
    </location>
</feature>
<dbReference type="OrthoDB" id="5861346at2759"/>
<dbReference type="AlphaFoldDB" id="A0A3P7DZ55"/>
<gene>
    <name evidence="2" type="ORF">WBA_LOCUS8867</name>
</gene>
<proteinExistence type="predicted"/>
<keyword evidence="3" id="KW-1185">Reference proteome</keyword>